<comment type="subcellular location">
    <subcellularLocation>
        <location evidence="2">Cell membrane</location>
        <topology evidence="2">Multi-pass membrane protein</topology>
    </subcellularLocation>
</comment>
<dbReference type="PANTHER" id="PTHR36122:SF2">
    <property type="entry name" value="NICOTINAMIDE RIBOSIDE TRANSPORTER PNUC"/>
    <property type="match status" value="1"/>
</dbReference>
<protein>
    <recommendedName>
        <fullName evidence="4">Nicotinamide riboside transporter PnuC</fullName>
    </recommendedName>
</protein>
<dbReference type="EMBL" id="JBHRTS010000001">
    <property type="protein sequence ID" value="MFC3193026.1"/>
    <property type="molecule type" value="Genomic_DNA"/>
</dbReference>
<gene>
    <name evidence="11" type="primary">pnuC</name>
    <name evidence="11" type="ORF">ACFODZ_02115</name>
</gene>
<evidence type="ECO:0000313" key="11">
    <source>
        <dbReference type="EMBL" id="MFC3193026.1"/>
    </source>
</evidence>
<keyword evidence="9 10" id="KW-0472">Membrane</keyword>
<proteinExistence type="inferred from homology"/>
<evidence type="ECO:0000256" key="1">
    <source>
        <dbReference type="ARBA" id="ARBA00002672"/>
    </source>
</evidence>
<organism evidence="11 12">
    <name type="scientific">Marinicella sediminis</name>
    <dbReference type="NCBI Taxonomy" id="1792834"/>
    <lineage>
        <taxon>Bacteria</taxon>
        <taxon>Pseudomonadati</taxon>
        <taxon>Pseudomonadota</taxon>
        <taxon>Gammaproteobacteria</taxon>
        <taxon>Lysobacterales</taxon>
        <taxon>Marinicellaceae</taxon>
        <taxon>Marinicella</taxon>
    </lineage>
</organism>
<feature type="transmembrane region" description="Helical" evidence="10">
    <location>
        <begin position="131"/>
        <end position="150"/>
    </location>
</feature>
<dbReference type="InterPro" id="IPR006419">
    <property type="entry name" value="NMN_transpt_PnuC"/>
</dbReference>
<evidence type="ECO:0000256" key="10">
    <source>
        <dbReference type="SAM" id="Phobius"/>
    </source>
</evidence>
<name>A0ABV7JAB0_9GAMM</name>
<accession>A0ABV7JAB0</accession>
<keyword evidence="7 10" id="KW-0812">Transmembrane</keyword>
<evidence type="ECO:0000256" key="8">
    <source>
        <dbReference type="ARBA" id="ARBA00022989"/>
    </source>
</evidence>
<evidence type="ECO:0000256" key="5">
    <source>
        <dbReference type="ARBA" id="ARBA00022448"/>
    </source>
</evidence>
<feature type="transmembrane region" description="Helical" evidence="10">
    <location>
        <begin position="107"/>
        <end position="125"/>
    </location>
</feature>
<feature type="transmembrane region" description="Helical" evidence="10">
    <location>
        <begin position="45"/>
        <end position="64"/>
    </location>
</feature>
<comment type="similarity">
    <text evidence="3">Belongs to the nicotinamide ribonucleoside (NR) uptake permease (TC 4.B.1) family.</text>
</comment>
<keyword evidence="6" id="KW-1003">Cell membrane</keyword>
<feature type="transmembrane region" description="Helical" evidence="10">
    <location>
        <begin position="157"/>
        <end position="172"/>
    </location>
</feature>
<keyword evidence="5" id="KW-0813">Transport</keyword>
<keyword evidence="8 10" id="KW-1133">Transmembrane helix</keyword>
<dbReference type="NCBIfam" id="TIGR01528">
    <property type="entry name" value="NMN_trans_PnuC"/>
    <property type="match status" value="1"/>
</dbReference>
<evidence type="ECO:0000256" key="7">
    <source>
        <dbReference type="ARBA" id="ARBA00022692"/>
    </source>
</evidence>
<evidence type="ECO:0000256" key="2">
    <source>
        <dbReference type="ARBA" id="ARBA00004651"/>
    </source>
</evidence>
<evidence type="ECO:0000256" key="6">
    <source>
        <dbReference type="ARBA" id="ARBA00022475"/>
    </source>
</evidence>
<comment type="caution">
    <text evidence="11">The sequence shown here is derived from an EMBL/GenBank/DDBJ whole genome shotgun (WGS) entry which is preliminary data.</text>
</comment>
<feature type="transmembrane region" description="Helical" evidence="10">
    <location>
        <begin position="178"/>
        <end position="197"/>
    </location>
</feature>
<dbReference type="PANTHER" id="PTHR36122">
    <property type="entry name" value="NICOTINAMIDE RIBOSIDE TRANSPORTER PNUC"/>
    <property type="match status" value="1"/>
</dbReference>
<reference evidence="12" key="1">
    <citation type="journal article" date="2019" name="Int. J. Syst. Evol. Microbiol.">
        <title>The Global Catalogue of Microorganisms (GCM) 10K type strain sequencing project: providing services to taxonomists for standard genome sequencing and annotation.</title>
        <authorList>
            <consortium name="The Broad Institute Genomics Platform"/>
            <consortium name="The Broad Institute Genome Sequencing Center for Infectious Disease"/>
            <person name="Wu L."/>
            <person name="Ma J."/>
        </authorList>
    </citation>
    <scope>NUCLEOTIDE SEQUENCE [LARGE SCALE GENOMIC DNA]</scope>
    <source>
        <strain evidence="12">KCTC 42953</strain>
    </source>
</reference>
<dbReference type="RefSeq" id="WP_232781823.1">
    <property type="nucleotide sequence ID" value="NZ_JBHRTS010000001.1"/>
</dbReference>
<evidence type="ECO:0000313" key="12">
    <source>
        <dbReference type="Proteomes" id="UP001595533"/>
    </source>
</evidence>
<comment type="function">
    <text evidence="1">Required for nicotinamide riboside transport across the inner membrane.</text>
</comment>
<dbReference type="Pfam" id="PF04973">
    <property type="entry name" value="NMN_transporter"/>
    <property type="match status" value="1"/>
</dbReference>
<evidence type="ECO:0000256" key="4">
    <source>
        <dbReference type="ARBA" id="ARBA00017522"/>
    </source>
</evidence>
<sequence>METCLRMHDIWTDILTAWQAQSMLEVVAVLAAIAYLVLAIRENIWCWLFAFISTAIYIYLFHQVSLLSESLLNVYYLLMAVYGWYQWRFGDHHHERQIISWPMKKHLALIVITAGMVPILGYLTSQLGASMPYLDAFTTCFAVLATVMVAHKVLENWYYWLIINLTSVYLFAAKSLSLTAALFALYVVLTVVGLINWNRHYDRQQRLA</sequence>
<feature type="transmembrane region" description="Helical" evidence="10">
    <location>
        <begin position="70"/>
        <end position="87"/>
    </location>
</feature>
<evidence type="ECO:0000256" key="9">
    <source>
        <dbReference type="ARBA" id="ARBA00023136"/>
    </source>
</evidence>
<keyword evidence="12" id="KW-1185">Reference proteome</keyword>
<evidence type="ECO:0000256" key="3">
    <source>
        <dbReference type="ARBA" id="ARBA00006669"/>
    </source>
</evidence>
<feature type="transmembrane region" description="Helical" evidence="10">
    <location>
        <begin position="20"/>
        <end position="38"/>
    </location>
</feature>
<dbReference type="Proteomes" id="UP001595533">
    <property type="component" value="Unassembled WGS sequence"/>
</dbReference>